<dbReference type="PATRIC" id="fig|1379739.3.peg.3909"/>
<dbReference type="PANTHER" id="PTHR30135">
    <property type="entry name" value="UNCHARACTERIZED PROTEIN YVCK-RELATED"/>
    <property type="match status" value="1"/>
</dbReference>
<evidence type="ECO:0000256" key="1">
    <source>
        <dbReference type="ARBA" id="ARBA00022490"/>
    </source>
</evidence>
<comment type="subcellular location">
    <subcellularLocation>
        <location evidence="2">Cytoplasm</location>
    </subcellularLocation>
</comment>
<name>A0A0D1BPV9_CLOBO</name>
<dbReference type="HOGENOM" id="CLU_044041_0_0_9"/>
<dbReference type="InterPro" id="IPR002882">
    <property type="entry name" value="CofD"/>
</dbReference>
<dbReference type="GO" id="GO:0008360">
    <property type="term" value="P:regulation of cell shape"/>
    <property type="evidence" value="ECO:0007669"/>
    <property type="project" value="UniProtKB-UniRule"/>
</dbReference>
<keyword evidence="3" id="KW-1133">Transmembrane helix</keyword>
<evidence type="ECO:0000313" key="5">
    <source>
        <dbReference type="Proteomes" id="UP000032250"/>
    </source>
</evidence>
<dbReference type="NCBIfam" id="TIGR01826">
    <property type="entry name" value="CofD_related"/>
    <property type="match status" value="1"/>
</dbReference>
<dbReference type="OrthoDB" id="9783842at2"/>
<feature type="transmembrane region" description="Helical" evidence="3">
    <location>
        <begin position="16"/>
        <end position="35"/>
    </location>
</feature>
<dbReference type="InterPro" id="IPR038136">
    <property type="entry name" value="CofD-like_dom_sf"/>
</dbReference>
<dbReference type="PANTHER" id="PTHR30135:SF3">
    <property type="entry name" value="GLUCONEOGENESIS FACTOR-RELATED"/>
    <property type="match status" value="1"/>
</dbReference>
<dbReference type="EMBL" id="JXSU01000008">
    <property type="protein sequence ID" value="KIS22280.1"/>
    <property type="molecule type" value="Genomic_DNA"/>
</dbReference>
<sequence length="445" mass="50069">MKLIDWLRPGIKVKRWVLLAIMGILLIVFGMLEFVRNRFYSNYYIAFYVFLIGSGVFVLYISVTQGMKSIIALVNKGYLNISLDSKKLENLIYEKRLLVKGPKIVAIGGGTGLSTMLRGLKYYTSNITAIVTVADDGGGSGELREDLGMLPPGDIRNCILSLSDTEPLMEELLQYRFTDGRLKNQSFGNLFLAAMDGISNNFEEAVQKVSSVLAVTGKVVPVTLENIVLKAKLENNMIVEGESNIPEKSLQHNSKIQNVFIEPENAKALSEAVTAIKEADAIILGPGSLYTSVIPNLLIKDIKEALKKTKAPKIYISNIMTQPGETDNFTVSDHIKTINKHCHGKMVDYVIVNVGQIDKELEEKYKKKKSKLVKIDEEKIRELNVDVIGGNFLKVKNELIRHNSEKLASILIETIMEKKLLYDKKKIIEYFYLSERLKENKNKQR</sequence>
<reference evidence="4 5" key="1">
    <citation type="submission" date="2014-06" db="EMBL/GenBank/DDBJ databases">
        <title>Genome characterization of distinct group I Clostridium botulinum lineages.</title>
        <authorList>
            <person name="Giordani F."/>
            <person name="Anselmo A."/>
            <person name="Fillo S."/>
            <person name="Palozzi A.M."/>
            <person name="Fortunato A."/>
            <person name="Gentile B."/>
            <person name="Ciammaruconi A."/>
            <person name="Anniballi F."/>
            <person name="De Medici D."/>
            <person name="Lista F."/>
        </authorList>
    </citation>
    <scope>NUCLEOTIDE SEQUENCE [LARGE SCALE GENOMIC DNA]</scope>
    <source>
        <strain evidence="4 5">B2 450</strain>
    </source>
</reference>
<dbReference type="GO" id="GO:0043743">
    <property type="term" value="F:LPPG:FO 2-phospho-L-lactate transferase activity"/>
    <property type="evidence" value="ECO:0007669"/>
    <property type="project" value="InterPro"/>
</dbReference>
<dbReference type="HAMAP" id="MF_00973">
    <property type="entry name" value="Gluconeogen_factor"/>
    <property type="match status" value="1"/>
</dbReference>
<evidence type="ECO:0000313" key="4">
    <source>
        <dbReference type="EMBL" id="KIS22280.1"/>
    </source>
</evidence>
<dbReference type="RefSeq" id="WP_003483084.1">
    <property type="nucleotide sequence ID" value="NZ_JXSU01000008.1"/>
</dbReference>
<keyword evidence="3" id="KW-0472">Membrane</keyword>
<gene>
    <name evidence="4" type="ORF">N495_17650</name>
</gene>
<dbReference type="CDD" id="cd07187">
    <property type="entry name" value="YvcK_like"/>
    <property type="match status" value="1"/>
</dbReference>
<dbReference type="Gene3D" id="3.40.50.10680">
    <property type="entry name" value="CofD-like domains"/>
    <property type="match status" value="1"/>
</dbReference>
<comment type="similarity">
    <text evidence="2">Belongs to the gluconeogenesis factor family.</text>
</comment>
<comment type="function">
    <text evidence="2">Required for morphogenesis under gluconeogenic growth conditions.</text>
</comment>
<comment type="caution">
    <text evidence="4">The sequence shown here is derived from an EMBL/GenBank/DDBJ whole genome shotgun (WGS) entry which is preliminary data.</text>
</comment>
<dbReference type="AlphaFoldDB" id="A0A0D1BPV9"/>
<dbReference type="SUPFAM" id="SSF142338">
    <property type="entry name" value="CofD-like"/>
    <property type="match status" value="1"/>
</dbReference>
<dbReference type="Proteomes" id="UP000032250">
    <property type="component" value="Unassembled WGS sequence"/>
</dbReference>
<dbReference type="InterPro" id="IPR010119">
    <property type="entry name" value="Gluconeogen_factor"/>
</dbReference>
<dbReference type="GO" id="GO:0005737">
    <property type="term" value="C:cytoplasm"/>
    <property type="evidence" value="ECO:0007669"/>
    <property type="project" value="UniProtKB-SubCell"/>
</dbReference>
<proteinExistence type="inferred from homology"/>
<protein>
    <recommendedName>
        <fullName evidence="2">Putative gluconeogenesis factor</fullName>
    </recommendedName>
</protein>
<keyword evidence="1 2" id="KW-0963">Cytoplasm</keyword>
<feature type="transmembrane region" description="Helical" evidence="3">
    <location>
        <begin position="42"/>
        <end position="63"/>
    </location>
</feature>
<dbReference type="Pfam" id="PF01933">
    <property type="entry name" value="CofD"/>
    <property type="match status" value="1"/>
</dbReference>
<organism evidence="4 5">
    <name type="scientific">Clostridium botulinum B2 450</name>
    <dbReference type="NCBI Taxonomy" id="1379739"/>
    <lineage>
        <taxon>Bacteria</taxon>
        <taxon>Bacillati</taxon>
        <taxon>Bacillota</taxon>
        <taxon>Clostridia</taxon>
        <taxon>Eubacteriales</taxon>
        <taxon>Clostridiaceae</taxon>
        <taxon>Clostridium</taxon>
    </lineage>
</organism>
<accession>A0A0D1BPV9</accession>
<evidence type="ECO:0000256" key="3">
    <source>
        <dbReference type="SAM" id="Phobius"/>
    </source>
</evidence>
<evidence type="ECO:0000256" key="2">
    <source>
        <dbReference type="HAMAP-Rule" id="MF_00973"/>
    </source>
</evidence>
<keyword evidence="3" id="KW-0812">Transmembrane</keyword>